<proteinExistence type="inferred from homology"/>
<dbReference type="GO" id="GO:0046872">
    <property type="term" value="F:metal ion binding"/>
    <property type="evidence" value="ECO:0007669"/>
    <property type="project" value="UniProtKB-KW"/>
</dbReference>
<evidence type="ECO:0000256" key="3">
    <source>
        <dbReference type="ARBA" id="ARBA00012574"/>
    </source>
</evidence>
<dbReference type="GO" id="GO:0004177">
    <property type="term" value="F:aminopeptidase activity"/>
    <property type="evidence" value="ECO:0007669"/>
    <property type="project" value="UniProtKB-KW"/>
</dbReference>
<name>A0A447TGK3_CHRVL</name>
<dbReference type="EMBL" id="LR134182">
    <property type="protein sequence ID" value="VEB44060.1"/>
    <property type="molecule type" value="Genomic_DNA"/>
</dbReference>
<accession>A0A447TGK3</accession>
<dbReference type="PANTHER" id="PTHR43226">
    <property type="entry name" value="XAA-PRO AMINOPEPTIDASE 3"/>
    <property type="match status" value="1"/>
</dbReference>
<evidence type="ECO:0000256" key="4">
    <source>
        <dbReference type="ARBA" id="ARBA00022723"/>
    </source>
</evidence>
<protein>
    <recommendedName>
        <fullName evidence="3">Xaa-Pro aminopeptidase</fullName>
        <ecNumber evidence="3">3.4.11.9</ecNumber>
    </recommendedName>
</protein>
<dbReference type="SUPFAM" id="SSF55920">
    <property type="entry name" value="Creatinase/aminopeptidase"/>
    <property type="match status" value="1"/>
</dbReference>
<comment type="catalytic activity">
    <reaction evidence="1">
        <text>Release of any N-terminal amino acid, including proline, that is linked to proline, even from a dipeptide or tripeptide.</text>
        <dbReference type="EC" id="3.4.11.9"/>
    </reaction>
</comment>
<dbReference type="InterPro" id="IPR036005">
    <property type="entry name" value="Creatinase/aminopeptidase-like"/>
</dbReference>
<dbReference type="PANTHER" id="PTHR43226:SF4">
    <property type="entry name" value="XAA-PRO AMINOPEPTIDASE 3"/>
    <property type="match status" value="1"/>
</dbReference>
<evidence type="ECO:0000256" key="2">
    <source>
        <dbReference type="ARBA" id="ARBA00008766"/>
    </source>
</evidence>
<evidence type="ECO:0000256" key="1">
    <source>
        <dbReference type="ARBA" id="ARBA00001424"/>
    </source>
</evidence>
<evidence type="ECO:0000256" key="5">
    <source>
        <dbReference type="ARBA" id="ARBA00022801"/>
    </source>
</evidence>
<keyword evidence="4" id="KW-0479">Metal-binding</keyword>
<gene>
    <name evidence="6" type="primary">pepPI</name>
    <name evidence="6" type="ORF">NCTC9695_04534</name>
</gene>
<dbReference type="Proteomes" id="UP000275777">
    <property type="component" value="Chromosome"/>
</dbReference>
<organism evidence="6 7">
    <name type="scientific">Chromobacterium violaceum</name>
    <dbReference type="NCBI Taxonomy" id="536"/>
    <lineage>
        <taxon>Bacteria</taxon>
        <taxon>Pseudomonadati</taxon>
        <taxon>Pseudomonadota</taxon>
        <taxon>Betaproteobacteria</taxon>
        <taxon>Neisseriales</taxon>
        <taxon>Chromobacteriaceae</taxon>
        <taxon>Chromobacterium</taxon>
    </lineage>
</organism>
<comment type="similarity">
    <text evidence="2">Belongs to the peptidase M24B family.</text>
</comment>
<keyword evidence="6" id="KW-0031">Aminopeptidase</keyword>
<evidence type="ECO:0000313" key="7">
    <source>
        <dbReference type="Proteomes" id="UP000275777"/>
    </source>
</evidence>
<keyword evidence="6" id="KW-0645">Protease</keyword>
<dbReference type="EC" id="3.4.11.9" evidence="3"/>
<keyword evidence="5 6" id="KW-0378">Hydrolase</keyword>
<dbReference type="GO" id="GO:0006508">
    <property type="term" value="P:proteolysis"/>
    <property type="evidence" value="ECO:0007669"/>
    <property type="project" value="TreeGrafter"/>
</dbReference>
<evidence type="ECO:0000313" key="6">
    <source>
        <dbReference type="EMBL" id="VEB44060.1"/>
    </source>
</evidence>
<reference evidence="6 7" key="1">
    <citation type="submission" date="2018-12" db="EMBL/GenBank/DDBJ databases">
        <authorList>
            <consortium name="Pathogen Informatics"/>
        </authorList>
    </citation>
    <scope>NUCLEOTIDE SEQUENCE [LARGE SCALE GENOMIC DNA]</scope>
    <source>
        <strain evidence="6 7">NCTC9695</strain>
    </source>
</reference>
<dbReference type="AlphaFoldDB" id="A0A447TGK3"/>
<sequence>MPEAFHGIGVRIEDNVLVTADGNEVYTAAAPKTVAGIEALMRGE</sequence>
<dbReference type="InterPro" id="IPR052433">
    <property type="entry name" value="X-Pro_dipept-like"/>
</dbReference>
<dbReference type="Gene3D" id="3.90.230.10">
    <property type="entry name" value="Creatinase/methionine aminopeptidase superfamily"/>
    <property type="match status" value="1"/>
</dbReference>